<comment type="caution">
    <text evidence="2">The sequence shown here is derived from an EMBL/GenBank/DDBJ whole genome shotgun (WGS) entry which is preliminary data.</text>
</comment>
<feature type="transmembrane region" description="Helical" evidence="1">
    <location>
        <begin position="182"/>
        <end position="207"/>
    </location>
</feature>
<feature type="transmembrane region" description="Helical" evidence="1">
    <location>
        <begin position="113"/>
        <end position="132"/>
    </location>
</feature>
<proteinExistence type="predicted"/>
<keyword evidence="1" id="KW-0472">Membrane</keyword>
<organism evidence="2 3">
    <name type="scientific">Sediminibacterium goheungense</name>
    <dbReference type="NCBI Taxonomy" id="1086393"/>
    <lineage>
        <taxon>Bacteria</taxon>
        <taxon>Pseudomonadati</taxon>
        <taxon>Bacteroidota</taxon>
        <taxon>Chitinophagia</taxon>
        <taxon>Chitinophagales</taxon>
        <taxon>Chitinophagaceae</taxon>
        <taxon>Sediminibacterium</taxon>
    </lineage>
</organism>
<evidence type="ECO:0000313" key="2">
    <source>
        <dbReference type="EMBL" id="TDO28982.1"/>
    </source>
</evidence>
<feature type="transmembrane region" description="Helical" evidence="1">
    <location>
        <begin position="87"/>
        <end position="107"/>
    </location>
</feature>
<dbReference type="Proteomes" id="UP000295741">
    <property type="component" value="Unassembled WGS sequence"/>
</dbReference>
<keyword evidence="3" id="KW-1185">Reference proteome</keyword>
<feature type="transmembrane region" description="Helical" evidence="1">
    <location>
        <begin position="144"/>
        <end position="170"/>
    </location>
</feature>
<gene>
    <name evidence="2" type="ORF">BC659_1064</name>
</gene>
<keyword evidence="1" id="KW-0812">Transmembrane</keyword>
<name>A0A4R6J167_9BACT</name>
<protein>
    <submittedName>
        <fullName evidence="2">Uncharacterized protein</fullName>
    </submittedName>
</protein>
<sequence>MVLNLNNYVELIALLIALIFYKDLARHNFFIYFIPFLAVTSIIEIYAIGKERPFKNVMYNYFQLFQYVFYTALFYKNLHFPKSKKIVLYSFPLFLIFFLTNIFFVYGPYEYNNYTSILGSFFIVIFICMHFYEAIIPQTSQVKLFASPFFWVAVGLLFFKLGSVIMFAMFKFLSSIDLQNKGVVIFQTIIKSLNVILYGSLSVAFILCRNNKKTSSSPS</sequence>
<evidence type="ECO:0000313" key="3">
    <source>
        <dbReference type="Proteomes" id="UP000295741"/>
    </source>
</evidence>
<feature type="transmembrane region" description="Helical" evidence="1">
    <location>
        <begin position="59"/>
        <end position="75"/>
    </location>
</feature>
<evidence type="ECO:0000256" key="1">
    <source>
        <dbReference type="SAM" id="Phobius"/>
    </source>
</evidence>
<reference evidence="2 3" key="1">
    <citation type="submission" date="2019-03" db="EMBL/GenBank/DDBJ databases">
        <title>Genomic Encyclopedia of Archaeal and Bacterial Type Strains, Phase II (KMG-II): from individual species to whole genera.</title>
        <authorList>
            <person name="Goeker M."/>
        </authorList>
    </citation>
    <scope>NUCLEOTIDE SEQUENCE [LARGE SCALE GENOMIC DNA]</scope>
    <source>
        <strain evidence="2 3">DSM 28323</strain>
    </source>
</reference>
<keyword evidence="1" id="KW-1133">Transmembrane helix</keyword>
<dbReference type="EMBL" id="SNWP01000010">
    <property type="protein sequence ID" value="TDO28982.1"/>
    <property type="molecule type" value="Genomic_DNA"/>
</dbReference>
<dbReference type="AlphaFoldDB" id="A0A4R6J167"/>
<accession>A0A4R6J167</accession>
<feature type="transmembrane region" description="Helical" evidence="1">
    <location>
        <begin position="29"/>
        <end position="47"/>
    </location>
</feature>
<feature type="transmembrane region" description="Helical" evidence="1">
    <location>
        <begin position="6"/>
        <end position="22"/>
    </location>
</feature>